<evidence type="ECO:0000256" key="1">
    <source>
        <dbReference type="ARBA" id="ARBA00010838"/>
    </source>
</evidence>
<dbReference type="GO" id="GO:0005975">
    <property type="term" value="P:carbohydrate metabolic process"/>
    <property type="evidence" value="ECO:0007669"/>
    <property type="project" value="InterPro"/>
</dbReference>
<dbReference type="Gene3D" id="3.20.20.80">
    <property type="entry name" value="Glycosidases"/>
    <property type="match status" value="1"/>
</dbReference>
<evidence type="ECO:0000313" key="3">
    <source>
        <dbReference type="EMBL" id="KAF5807317.1"/>
    </source>
</evidence>
<dbReference type="InParanoid" id="A0A251USG7"/>
<dbReference type="InterPro" id="IPR017853">
    <property type="entry name" value="GH"/>
</dbReference>
<reference evidence="4" key="2">
    <citation type="submission" date="2017-02" db="EMBL/GenBank/DDBJ databases">
        <title>Sunflower complete genome.</title>
        <authorList>
            <person name="Langlade N."/>
            <person name="Munos S."/>
        </authorList>
    </citation>
    <scope>NUCLEOTIDE SEQUENCE [LARGE SCALE GENOMIC DNA]</scope>
    <source>
        <tissue evidence="4">Leaves</tissue>
    </source>
</reference>
<proteinExistence type="inferred from homology"/>
<dbReference type="EMBL" id="MNCJ02000320">
    <property type="protein sequence ID" value="KAF5807317.1"/>
    <property type="molecule type" value="Genomic_DNA"/>
</dbReference>
<dbReference type="EMBL" id="CM007894">
    <property type="protein sequence ID" value="OTG26044.1"/>
    <property type="molecule type" value="Genomic_DNA"/>
</dbReference>
<dbReference type="AlphaFoldDB" id="A0A251USG7"/>
<protein>
    <submittedName>
        <fullName evidence="3">Beta-glucosidase</fullName>
        <ecNumber evidence="3">3.2.1.21</ecNumber>
    </submittedName>
    <submittedName>
        <fullName evidence="4">Putative glycoside hydrolase family 1</fullName>
    </submittedName>
</protein>
<sequence length="186" mass="21461">MYEPLTDSELDHQAAKRAMAFSLGWTLDPSIFGDYPEELQKYLGTNLPNFSIDEKNFMKDSIDFIGINHYSTSYAKDCTNSSCSATWNRAIKAFVEIVGERDGVPIGELTGVEGSYVVPRGMEEIVNLIKIRYNNKPMFVTENGKCHHFGFENLPFIHFMLIRKLIEFYRYEEYNIYSNTKGLNHK</sequence>
<dbReference type="PANTHER" id="PTHR10353:SF268">
    <property type="entry name" value="BETA-GLUCOSIDASE"/>
    <property type="match status" value="1"/>
</dbReference>
<comment type="similarity">
    <text evidence="1 2">Belongs to the glycosyl hydrolase 1 family.</text>
</comment>
<dbReference type="Gramene" id="mRNA:HanXRQr2_Chr05g0232291">
    <property type="protein sequence ID" value="mRNA:HanXRQr2_Chr05g0232291"/>
    <property type="gene ID" value="HanXRQr2_Chr05g0232291"/>
</dbReference>
<dbReference type="GO" id="GO:0008422">
    <property type="term" value="F:beta-glucosidase activity"/>
    <property type="evidence" value="ECO:0007669"/>
    <property type="project" value="UniProtKB-EC"/>
</dbReference>
<dbReference type="Pfam" id="PF00232">
    <property type="entry name" value="Glyco_hydro_1"/>
    <property type="match status" value="1"/>
</dbReference>
<reference evidence="3" key="3">
    <citation type="submission" date="2020-06" db="EMBL/GenBank/DDBJ databases">
        <title>Helianthus annuus Genome sequencing and assembly Release 2.</title>
        <authorList>
            <person name="Gouzy J."/>
            <person name="Langlade N."/>
            <person name="Munos S."/>
        </authorList>
    </citation>
    <scope>NUCLEOTIDE SEQUENCE</scope>
    <source>
        <tissue evidence="3">Leaves</tissue>
    </source>
</reference>
<evidence type="ECO:0000256" key="2">
    <source>
        <dbReference type="RuleBase" id="RU003690"/>
    </source>
</evidence>
<dbReference type="Proteomes" id="UP000215914">
    <property type="component" value="Chromosome 5"/>
</dbReference>
<dbReference type="OMA" id="TENGKCH"/>
<keyword evidence="3" id="KW-0326">Glycosidase</keyword>
<gene>
    <name evidence="4" type="ORF">HannXRQ_Chr05g0154301</name>
    <name evidence="3" type="ORF">HanXRQr2_Chr05g0232291</name>
</gene>
<dbReference type="EC" id="3.2.1.21" evidence="3"/>
<accession>A0A251USG7</accession>
<reference evidence="3 5" key="1">
    <citation type="journal article" date="2017" name="Nature">
        <title>The sunflower genome provides insights into oil metabolism, flowering and Asterid evolution.</title>
        <authorList>
            <person name="Badouin H."/>
            <person name="Gouzy J."/>
            <person name="Grassa C.J."/>
            <person name="Murat F."/>
            <person name="Staton S.E."/>
            <person name="Cottret L."/>
            <person name="Lelandais-Briere C."/>
            <person name="Owens G.L."/>
            <person name="Carrere S."/>
            <person name="Mayjonade B."/>
            <person name="Legrand L."/>
            <person name="Gill N."/>
            <person name="Kane N.C."/>
            <person name="Bowers J.E."/>
            <person name="Hubner S."/>
            <person name="Bellec A."/>
            <person name="Berard A."/>
            <person name="Berges H."/>
            <person name="Blanchet N."/>
            <person name="Boniface M.C."/>
            <person name="Brunel D."/>
            <person name="Catrice O."/>
            <person name="Chaidir N."/>
            <person name="Claudel C."/>
            <person name="Donnadieu C."/>
            <person name="Faraut T."/>
            <person name="Fievet G."/>
            <person name="Helmstetter N."/>
            <person name="King M."/>
            <person name="Knapp S.J."/>
            <person name="Lai Z."/>
            <person name="Le Paslier M.C."/>
            <person name="Lippi Y."/>
            <person name="Lorenzon L."/>
            <person name="Mandel J.R."/>
            <person name="Marage G."/>
            <person name="Marchand G."/>
            <person name="Marquand E."/>
            <person name="Bret-Mestries E."/>
            <person name="Morien E."/>
            <person name="Nambeesan S."/>
            <person name="Nguyen T."/>
            <person name="Pegot-Espagnet P."/>
            <person name="Pouilly N."/>
            <person name="Raftis F."/>
            <person name="Sallet E."/>
            <person name="Schiex T."/>
            <person name="Thomas J."/>
            <person name="Vandecasteele C."/>
            <person name="Vares D."/>
            <person name="Vear F."/>
            <person name="Vautrin S."/>
            <person name="Crespi M."/>
            <person name="Mangin B."/>
            <person name="Burke J.M."/>
            <person name="Salse J."/>
            <person name="Munos S."/>
            <person name="Vincourt P."/>
            <person name="Rieseberg L.H."/>
            <person name="Langlade N.B."/>
        </authorList>
    </citation>
    <scope>NUCLEOTIDE SEQUENCE [LARGE SCALE GENOMIC DNA]</scope>
    <source>
        <strain evidence="5">cv. SF193</strain>
        <tissue evidence="3">Leaves</tissue>
    </source>
</reference>
<dbReference type="InterPro" id="IPR001360">
    <property type="entry name" value="Glyco_hydro_1"/>
</dbReference>
<dbReference type="SUPFAM" id="SSF51445">
    <property type="entry name" value="(Trans)glycosidases"/>
    <property type="match status" value="1"/>
</dbReference>
<keyword evidence="4" id="KW-0378">Hydrolase</keyword>
<keyword evidence="5" id="KW-1185">Reference proteome</keyword>
<evidence type="ECO:0000313" key="5">
    <source>
        <dbReference type="Proteomes" id="UP000215914"/>
    </source>
</evidence>
<dbReference type="PANTHER" id="PTHR10353">
    <property type="entry name" value="GLYCOSYL HYDROLASE"/>
    <property type="match status" value="1"/>
</dbReference>
<name>A0A251USG7_HELAN</name>
<organism evidence="4 5">
    <name type="scientific">Helianthus annuus</name>
    <name type="common">Common sunflower</name>
    <dbReference type="NCBI Taxonomy" id="4232"/>
    <lineage>
        <taxon>Eukaryota</taxon>
        <taxon>Viridiplantae</taxon>
        <taxon>Streptophyta</taxon>
        <taxon>Embryophyta</taxon>
        <taxon>Tracheophyta</taxon>
        <taxon>Spermatophyta</taxon>
        <taxon>Magnoliopsida</taxon>
        <taxon>eudicotyledons</taxon>
        <taxon>Gunneridae</taxon>
        <taxon>Pentapetalae</taxon>
        <taxon>asterids</taxon>
        <taxon>campanulids</taxon>
        <taxon>Asterales</taxon>
        <taxon>Asteraceae</taxon>
        <taxon>Asteroideae</taxon>
        <taxon>Heliantheae alliance</taxon>
        <taxon>Heliantheae</taxon>
        <taxon>Helianthus</taxon>
    </lineage>
</organism>
<evidence type="ECO:0000313" key="4">
    <source>
        <dbReference type="EMBL" id="OTG26044.1"/>
    </source>
</evidence>